<organism evidence="3 4">
    <name type="scientific">Cynoglossus semilaevis</name>
    <name type="common">Tongue sole</name>
    <dbReference type="NCBI Taxonomy" id="244447"/>
    <lineage>
        <taxon>Eukaryota</taxon>
        <taxon>Metazoa</taxon>
        <taxon>Chordata</taxon>
        <taxon>Craniata</taxon>
        <taxon>Vertebrata</taxon>
        <taxon>Euteleostomi</taxon>
        <taxon>Actinopterygii</taxon>
        <taxon>Neopterygii</taxon>
        <taxon>Teleostei</taxon>
        <taxon>Neoteleostei</taxon>
        <taxon>Acanthomorphata</taxon>
        <taxon>Carangaria</taxon>
        <taxon>Pleuronectiformes</taxon>
        <taxon>Pleuronectoidei</taxon>
        <taxon>Cynoglossidae</taxon>
        <taxon>Cynoglossinae</taxon>
        <taxon>Cynoglossus</taxon>
    </lineage>
</organism>
<dbReference type="Ensembl" id="ENSCSET00000020003.1">
    <property type="protein sequence ID" value="ENSCSEP00000019764.1"/>
    <property type="gene ID" value="ENSCSEG00000012615.1"/>
</dbReference>
<dbReference type="OMA" id="CEDEVTR"/>
<dbReference type="FunCoup" id="A0A3P8VZM6">
    <property type="interactions" value="826"/>
</dbReference>
<dbReference type="GeneTree" id="ENSGT00390000002316"/>
<feature type="compositionally biased region" description="Basic residues" evidence="1">
    <location>
        <begin position="758"/>
        <end position="791"/>
    </location>
</feature>
<dbReference type="GO" id="GO:1904867">
    <property type="term" value="P:protein localization to Cajal body"/>
    <property type="evidence" value="ECO:0007669"/>
    <property type="project" value="Ensembl"/>
</dbReference>
<dbReference type="AlphaFoldDB" id="A0A3P8VZM6"/>
<dbReference type="GO" id="GO:0030576">
    <property type="term" value="P:Cajal body organization"/>
    <property type="evidence" value="ECO:0007669"/>
    <property type="project" value="Ensembl"/>
</dbReference>
<feature type="compositionally biased region" description="Pro residues" evidence="1">
    <location>
        <begin position="870"/>
        <end position="883"/>
    </location>
</feature>
<feature type="compositionally biased region" description="Polar residues" evidence="1">
    <location>
        <begin position="827"/>
        <end position="847"/>
    </location>
</feature>
<proteinExistence type="predicted"/>
<dbReference type="InterPro" id="IPR028890">
    <property type="entry name" value="Peptidase_C98"/>
</dbReference>
<dbReference type="InterPro" id="IPR038765">
    <property type="entry name" value="Papain-like_cys_pep_sf"/>
</dbReference>
<evidence type="ECO:0000259" key="2">
    <source>
        <dbReference type="PROSITE" id="PS50235"/>
    </source>
</evidence>
<evidence type="ECO:0000313" key="4">
    <source>
        <dbReference type="Proteomes" id="UP000265120"/>
    </source>
</evidence>
<dbReference type="PANTHER" id="PTHR15294:SF3">
    <property type="entry name" value="SUMO-SPECIFIC ISOPEPTIDASE USPL1"/>
    <property type="match status" value="1"/>
</dbReference>
<feature type="region of interest" description="Disordered" evidence="1">
    <location>
        <begin position="870"/>
        <end position="893"/>
    </location>
</feature>
<dbReference type="PANTHER" id="PTHR15294">
    <property type="entry name" value="RETINOVIN-RELATED"/>
    <property type="match status" value="1"/>
</dbReference>
<reference evidence="3" key="3">
    <citation type="submission" date="2025-09" db="UniProtKB">
        <authorList>
            <consortium name="Ensembl"/>
        </authorList>
    </citation>
    <scope>IDENTIFICATION</scope>
</reference>
<dbReference type="InterPro" id="IPR028889">
    <property type="entry name" value="USP"/>
</dbReference>
<dbReference type="GO" id="GO:0016929">
    <property type="term" value="F:deSUMOylase activity"/>
    <property type="evidence" value="ECO:0007669"/>
    <property type="project" value="Ensembl"/>
</dbReference>
<dbReference type="GO" id="GO:0032183">
    <property type="term" value="F:SUMO binding"/>
    <property type="evidence" value="ECO:0007669"/>
    <property type="project" value="Ensembl"/>
</dbReference>
<name>A0A3P8VZM6_CYNSE</name>
<accession>A0A3P8VZM6</accession>
<feature type="compositionally biased region" description="Polar residues" evidence="1">
    <location>
        <begin position="736"/>
        <end position="751"/>
    </location>
</feature>
<feature type="region of interest" description="Disordered" evidence="1">
    <location>
        <begin position="827"/>
        <end position="848"/>
    </location>
</feature>
<reference evidence="3" key="2">
    <citation type="submission" date="2025-08" db="UniProtKB">
        <authorList>
            <consortium name="Ensembl"/>
        </authorList>
    </citation>
    <scope>IDENTIFICATION</scope>
</reference>
<protein>
    <submittedName>
        <fullName evidence="3">Ubiquitin specific peptidase like 1</fullName>
    </submittedName>
</protein>
<dbReference type="RefSeq" id="XP_008331114.1">
    <property type="nucleotide sequence ID" value="XM_008332892.3"/>
</dbReference>
<dbReference type="PROSITE" id="PS50235">
    <property type="entry name" value="USP_3"/>
    <property type="match status" value="1"/>
</dbReference>
<feature type="region of interest" description="Disordered" evidence="1">
    <location>
        <begin position="689"/>
        <end position="814"/>
    </location>
</feature>
<dbReference type="KEGG" id="csem:103395237"/>
<keyword evidence="4" id="KW-1185">Reference proteome</keyword>
<dbReference type="GeneID" id="103395237"/>
<reference evidence="3 4" key="1">
    <citation type="journal article" date="2014" name="Nat. Genet.">
        <title>Whole-genome sequence of a flatfish provides insights into ZW sex chromosome evolution and adaptation to a benthic lifestyle.</title>
        <authorList>
            <person name="Chen S."/>
            <person name="Zhang G."/>
            <person name="Shao C."/>
            <person name="Huang Q."/>
            <person name="Liu G."/>
            <person name="Zhang P."/>
            <person name="Song W."/>
            <person name="An N."/>
            <person name="Chalopin D."/>
            <person name="Volff J.N."/>
            <person name="Hong Y."/>
            <person name="Li Q."/>
            <person name="Sha Z."/>
            <person name="Zhou H."/>
            <person name="Xie M."/>
            <person name="Yu Q."/>
            <person name="Liu Y."/>
            <person name="Xiang H."/>
            <person name="Wang N."/>
            <person name="Wu K."/>
            <person name="Yang C."/>
            <person name="Zhou Q."/>
            <person name="Liao X."/>
            <person name="Yang L."/>
            <person name="Hu Q."/>
            <person name="Zhang J."/>
            <person name="Meng L."/>
            <person name="Jin L."/>
            <person name="Tian Y."/>
            <person name="Lian J."/>
            <person name="Yang J."/>
            <person name="Miao G."/>
            <person name="Liu S."/>
            <person name="Liang Z."/>
            <person name="Yan F."/>
            <person name="Li Y."/>
            <person name="Sun B."/>
            <person name="Zhang H."/>
            <person name="Zhang J."/>
            <person name="Zhu Y."/>
            <person name="Du M."/>
            <person name="Zhao Y."/>
            <person name="Schartl M."/>
            <person name="Tang Q."/>
            <person name="Wang J."/>
        </authorList>
    </citation>
    <scope>NUCLEOTIDE SEQUENCE</scope>
</reference>
<dbReference type="RefSeq" id="XP_016897265.1">
    <property type="nucleotide sequence ID" value="XM_017041776.2"/>
</dbReference>
<dbReference type="GO" id="GO:0016926">
    <property type="term" value="P:protein desumoylation"/>
    <property type="evidence" value="ECO:0007669"/>
    <property type="project" value="Ensembl"/>
</dbReference>
<evidence type="ECO:0000256" key="1">
    <source>
        <dbReference type="SAM" id="MobiDB-lite"/>
    </source>
</evidence>
<dbReference type="Proteomes" id="UP000265120">
    <property type="component" value="Chromosome 19"/>
</dbReference>
<dbReference type="STRING" id="244447.ENSCSEP00000019764"/>
<dbReference type="OrthoDB" id="6160353at2759"/>
<feature type="domain" description="USP" evidence="2">
    <location>
        <begin position="307"/>
        <end position="578"/>
    </location>
</feature>
<feature type="compositionally biased region" description="Polar residues" evidence="1">
    <location>
        <begin position="884"/>
        <end position="893"/>
    </location>
</feature>
<sequence length="1135" mass="124776">MVIFCEWHHIPMDHKSSRGLPMTGEETDLGASASPMAGYLGKVQERAAKLEHCPWCTAKGLTYSLRSYRINLQESVTLCTNPQCLFPLVSRSLEDVLARLVPVELAVGKKRKKTQDEEEQIKRSPKQLRLNELDSFRTESVTETLVNQAAIRNEQVLAQETDGGKVNGNDRILDCGVTEKETIQSHHDLVKVTESATSASDGHPQSSTEALLTSNGDEPLLLQHCGTLGVSVMNDDSRLESYKHIHSVEINGPSPPLIEPYVQDKQKSQTCTLPTCENKDGIKSNTEEFSSPSAAISEELVSVPDKIFWWNADNLCWLDSLLVALVKCRSLRRRKPKDEPQHSSVWQLINRYEAICAAVEAHHQTGRDGVVQVPNHVLQKARADLQNLRMSIFKLLQTKLHCQLGQRETPVFAIPLLLAMDSWAEPLFQSTFDWEFKCSECRAATSQRHVKTLPSFTNIMSDWHPLHAAHLAPCNACYKKRQRRTMILENVPPVFMLHFVEGLPDNDVKLYTFDFEGKRYSITNVIQYKHKLHHFVTWVHHTDGYWLEYDDLKHPVCVKHQNLPVPAEEMHIIFWEVDEENKPLVCSPSSTFFKSSASTCLTSPNASPCQTQKASAADETVTCSPDQSLALPHNDTAIFCALAETEKHSNMDTTDMSIGSTTLLDTFEGLSHTDIITLTLVEVRPDLEETPADDGNYTNVLNDPMEKETPDLVTPDSSSAVPCHEMCQSPKVDPQITLSLETNGDGDSTTFVPPAAKSRGRGKGRGAGRGGARGRGRGAGRGRVVNTRKKAASSSAEPQISPDASAASEGVVDSNPEVAAVQDESLSVGHTNTEQETPSSLNQNTHLSLMPSRSPIKHVQMSLESRNLPPPTPITKINPPPVHSTPNPVKTWQIPTKPVPTPQLRTEHTDSFPLKAATMYGGFATTNVTLLCPSQLPTAVHTNKSVLIQPVAPLTKQPFLTPTADKHLKVSLSKKPPSQLPPGLSETEMLRYKLMKKLKSQKKKLAKLNELLGHQGATKLRPDSTILGSPNSVTSSTFDGSTCDDILLDLLSPATTASNLSPDSSGYIEMLAKGQDGGSQADSKVNGVGGGVVETSACVNDDNTGSFMDEFIWQAVDNNPTQMESDALNALELFF</sequence>
<dbReference type="SUPFAM" id="SSF54001">
    <property type="entry name" value="Cysteine proteinases"/>
    <property type="match status" value="1"/>
</dbReference>
<evidence type="ECO:0000313" key="3">
    <source>
        <dbReference type="Ensembl" id="ENSCSEP00000019764.1"/>
    </source>
</evidence>
<dbReference type="InParanoid" id="A0A3P8VZM6"/>
<dbReference type="CTD" id="10208"/>
<dbReference type="GO" id="GO:0015030">
    <property type="term" value="C:Cajal body"/>
    <property type="evidence" value="ECO:0007669"/>
    <property type="project" value="Ensembl"/>
</dbReference>
<dbReference type="InterPro" id="IPR033505">
    <property type="entry name" value="USPL1"/>
</dbReference>
<dbReference type="Pfam" id="PF15499">
    <property type="entry name" value="Peptidase_C98"/>
    <property type="match status" value="1"/>
</dbReference>